<name>F0VDV8_NEOCL</name>
<dbReference type="Pfam" id="PF00173">
    <property type="entry name" value="Cyt-b5"/>
    <property type="match status" value="1"/>
</dbReference>
<dbReference type="SMART" id="SM01117">
    <property type="entry name" value="Cyt-b5"/>
    <property type="match status" value="1"/>
</dbReference>
<keyword evidence="8" id="KW-0276">Fatty acid metabolism</keyword>
<proteinExistence type="inferred from homology"/>
<dbReference type="GO" id="GO:0006633">
    <property type="term" value="P:fatty acid biosynthetic process"/>
    <property type="evidence" value="ECO:0007669"/>
    <property type="project" value="UniProtKB-KW"/>
</dbReference>
<feature type="transmembrane region" description="Helical" evidence="16">
    <location>
        <begin position="295"/>
        <end position="314"/>
    </location>
</feature>
<evidence type="ECO:0000256" key="1">
    <source>
        <dbReference type="ARBA" id="ARBA00001947"/>
    </source>
</evidence>
<comment type="cofactor">
    <cofactor evidence="1">
        <name>Zn(2+)</name>
        <dbReference type="ChEBI" id="CHEBI:29105"/>
    </cofactor>
</comment>
<dbReference type="Proteomes" id="UP000007494">
    <property type="component" value="Chromosome VI"/>
</dbReference>
<dbReference type="GO" id="GO:0005789">
    <property type="term" value="C:endoplasmic reticulum membrane"/>
    <property type="evidence" value="ECO:0007669"/>
    <property type="project" value="UniProtKB-SubCell"/>
</dbReference>
<evidence type="ECO:0000256" key="15">
    <source>
        <dbReference type="SAM" id="MobiDB-lite"/>
    </source>
</evidence>
<evidence type="ECO:0000256" key="3">
    <source>
        <dbReference type="ARBA" id="ARBA00005747"/>
    </source>
</evidence>
<evidence type="ECO:0000313" key="19">
    <source>
        <dbReference type="EMBL" id="CEL65862.1"/>
    </source>
</evidence>
<evidence type="ECO:0000256" key="10">
    <source>
        <dbReference type="ARBA" id="ARBA00022989"/>
    </source>
</evidence>
<feature type="transmembrane region" description="Helical" evidence="16">
    <location>
        <begin position="271"/>
        <end position="288"/>
    </location>
</feature>
<dbReference type="OrthoDB" id="260519at2759"/>
<reference evidence="20" key="3">
    <citation type="journal article" date="2012" name="PLoS Pathog.">
        <title>Comparative genomics of the apicomplexan parasites Toxoplasma gondii and Neospora caninum: Coccidia differing in host range and transmission strategy.</title>
        <authorList>
            <person name="Reid A.J."/>
            <person name="Vermont S.J."/>
            <person name="Cotton J.A."/>
            <person name="Harris D."/>
            <person name="Hill-Cawthorne G.A."/>
            <person name="Konen-Waisman S."/>
            <person name="Latham S.M."/>
            <person name="Mourier T."/>
            <person name="Norton R."/>
            <person name="Quail M.A."/>
            <person name="Sanders M."/>
            <person name="Shanmugam D."/>
            <person name="Sohal A."/>
            <person name="Wasmuth J.D."/>
            <person name="Brunk B."/>
            <person name="Grigg M.E."/>
            <person name="Howard J.C."/>
            <person name="Parkinson J."/>
            <person name="Roos D.S."/>
            <person name="Trees A.J."/>
            <person name="Berriman M."/>
            <person name="Pain A."/>
            <person name="Wastling J.M."/>
        </authorList>
    </citation>
    <scope>NUCLEOTIDE SEQUENCE [LARGE SCALE GENOMIC DNA]</scope>
    <source>
        <strain evidence="20">Liverpool</strain>
    </source>
</reference>
<dbReference type="EMBL" id="LN714480">
    <property type="protein sequence ID" value="CEL65862.1"/>
    <property type="molecule type" value="Genomic_DNA"/>
</dbReference>
<keyword evidence="12" id="KW-0443">Lipid metabolism</keyword>
<dbReference type="Gene3D" id="3.10.120.10">
    <property type="entry name" value="Cytochrome b5-like heme/steroid binding domain"/>
    <property type="match status" value="1"/>
</dbReference>
<feature type="transmembrane region" description="Helical" evidence="16">
    <location>
        <begin position="362"/>
        <end position="384"/>
    </location>
</feature>
<dbReference type="EMBL" id="FR823387">
    <property type="protein sequence ID" value="CBZ51901.1"/>
    <property type="molecule type" value="Genomic_DNA"/>
</dbReference>
<evidence type="ECO:0000256" key="7">
    <source>
        <dbReference type="ARBA" id="ARBA00022824"/>
    </source>
</evidence>
<dbReference type="Pfam" id="PF04116">
    <property type="entry name" value="FA_hydroxylase"/>
    <property type="match status" value="1"/>
</dbReference>
<dbReference type="RefSeq" id="XP_003881934.1">
    <property type="nucleotide sequence ID" value="XM_003881885.1"/>
</dbReference>
<evidence type="ECO:0000256" key="12">
    <source>
        <dbReference type="ARBA" id="ARBA00023098"/>
    </source>
</evidence>
<keyword evidence="14" id="KW-0275">Fatty acid biosynthesis</keyword>
<dbReference type="GO" id="GO:0080132">
    <property type="term" value="F:fatty acid 2-hydroxylase activity"/>
    <property type="evidence" value="ECO:0007669"/>
    <property type="project" value="InterPro"/>
</dbReference>
<reference evidence="18" key="1">
    <citation type="submission" date="2011-02" db="EMBL/GenBank/DDBJ databases">
        <authorList>
            <person name="Aslett M."/>
        </authorList>
    </citation>
    <scope>NUCLEOTIDE SEQUENCE</scope>
    <source>
        <strain evidence="18">Liverpool</strain>
    </source>
</reference>
<keyword evidence="9" id="KW-0862">Zinc</keyword>
<reference evidence="18" key="2">
    <citation type="submission" date="2011-03" db="EMBL/GenBank/DDBJ databases">
        <title>Comparative genomics and transcriptomics of Neospora caninum and Toxoplasma gondii.</title>
        <authorList>
            <person name="Reid A.J."/>
            <person name="Sohal A."/>
            <person name="Harris D."/>
            <person name="Quail M."/>
            <person name="Sanders M."/>
            <person name="Berriman M."/>
            <person name="Wastling J.M."/>
            <person name="Pain A."/>
        </authorList>
    </citation>
    <scope>NUCLEOTIDE SEQUENCE</scope>
    <source>
        <strain evidence="18">Liverpool</strain>
    </source>
</reference>
<dbReference type="SUPFAM" id="SSF55856">
    <property type="entry name" value="Cytochrome b5-like heme/steroid binding domain"/>
    <property type="match status" value="1"/>
</dbReference>
<feature type="compositionally biased region" description="Basic and acidic residues" evidence="15">
    <location>
        <begin position="1"/>
        <end position="11"/>
    </location>
</feature>
<dbReference type="GO" id="GO:0005506">
    <property type="term" value="F:iron ion binding"/>
    <property type="evidence" value="ECO:0007669"/>
    <property type="project" value="InterPro"/>
</dbReference>
<evidence type="ECO:0000313" key="20">
    <source>
        <dbReference type="Proteomes" id="UP000007494"/>
    </source>
</evidence>
<evidence type="ECO:0000256" key="5">
    <source>
        <dbReference type="ARBA" id="ARBA00022692"/>
    </source>
</evidence>
<evidence type="ECO:0000256" key="14">
    <source>
        <dbReference type="ARBA" id="ARBA00023160"/>
    </source>
</evidence>
<keyword evidence="4" id="KW-0444">Lipid biosynthesis</keyword>
<dbReference type="OMA" id="WTIIEYV"/>
<keyword evidence="11" id="KW-0560">Oxidoreductase</keyword>
<organism evidence="18 20">
    <name type="scientific">Neospora caninum (strain Liverpool)</name>
    <dbReference type="NCBI Taxonomy" id="572307"/>
    <lineage>
        <taxon>Eukaryota</taxon>
        <taxon>Sar</taxon>
        <taxon>Alveolata</taxon>
        <taxon>Apicomplexa</taxon>
        <taxon>Conoidasida</taxon>
        <taxon>Coccidia</taxon>
        <taxon>Eucoccidiorida</taxon>
        <taxon>Eimeriorina</taxon>
        <taxon>Sarcocystidae</taxon>
        <taxon>Neospora</taxon>
    </lineage>
</organism>
<reference evidence="19" key="4">
    <citation type="journal article" date="2015" name="PLoS ONE">
        <title>Comprehensive Evaluation of Toxoplasma gondii VEG and Neospora caninum LIV Genomes with Tachyzoite Stage Transcriptome and Proteome Defines Novel Transcript Features.</title>
        <authorList>
            <person name="Ramaprasad A."/>
            <person name="Mourier T."/>
            <person name="Naeem R."/>
            <person name="Malas T.B."/>
            <person name="Moussa E."/>
            <person name="Panigrahi A."/>
            <person name="Vermont S.J."/>
            <person name="Otto T.D."/>
            <person name="Wastling J."/>
            <person name="Pain A."/>
        </authorList>
    </citation>
    <scope>NUCLEOTIDE SEQUENCE</scope>
    <source>
        <strain evidence="19">Liverpool</strain>
    </source>
</reference>
<evidence type="ECO:0000256" key="2">
    <source>
        <dbReference type="ARBA" id="ARBA00004477"/>
    </source>
</evidence>
<evidence type="ECO:0000256" key="9">
    <source>
        <dbReference type="ARBA" id="ARBA00022833"/>
    </source>
</evidence>
<dbReference type="AlphaFoldDB" id="F0VDV8"/>
<dbReference type="InterPro" id="IPR006694">
    <property type="entry name" value="Fatty_acid_hydroxylase"/>
</dbReference>
<accession>F0VDV8</accession>
<feature type="compositionally biased region" description="Polar residues" evidence="15">
    <location>
        <begin position="12"/>
        <end position="26"/>
    </location>
</feature>
<dbReference type="PANTHER" id="PTHR12863:SF1">
    <property type="entry name" value="FATTY ACID 2-HYDROXYLASE"/>
    <property type="match status" value="1"/>
</dbReference>
<gene>
    <name evidence="19" type="ORF">BN1204_016930</name>
    <name evidence="18" type="ORF">NCLIV_016930</name>
</gene>
<evidence type="ECO:0000256" key="11">
    <source>
        <dbReference type="ARBA" id="ARBA00023002"/>
    </source>
</evidence>
<evidence type="ECO:0000256" key="16">
    <source>
        <dbReference type="SAM" id="Phobius"/>
    </source>
</evidence>
<keyword evidence="20" id="KW-1185">Reference proteome</keyword>
<dbReference type="InterPro" id="IPR014430">
    <property type="entry name" value="Scs7"/>
</dbReference>
<keyword evidence="13 16" id="KW-0472">Membrane</keyword>
<dbReference type="GeneID" id="13444611"/>
<feature type="region of interest" description="Disordered" evidence="15">
    <location>
        <begin position="1"/>
        <end position="31"/>
    </location>
</feature>
<dbReference type="PROSITE" id="PS50255">
    <property type="entry name" value="CYTOCHROME_B5_2"/>
    <property type="match status" value="1"/>
</dbReference>
<feature type="domain" description="Cytochrome b5 heme-binding" evidence="17">
    <location>
        <begin position="81"/>
        <end position="159"/>
    </location>
</feature>
<sequence length="452" mass="50231">MRLPRYAREASESASTLASPSGSTLAGESEGVALEDSKLTHSASCKGTNRDGVFCSETCDKDAGNAAFAPGTLRPNCPVHGQLFSESEVALCDAEPRSGGRCLVIFNTCVYDLSNFSHPGGSRLLKGHAGRDITEPFQEVGHSVHAFKLLDALCVGVVKERLDRHKQTVGERCLCGSGQAETATLSQLRYRGLAPGGDSSEAARQLGEHAGSTSPTATPSAHELIDFTKPLLPQVWRLSKTDYERLIEVPCMIEGSMTLMPYAWMEPLSQTRWWVIPLLWLPVVFWCIRENLKTLSPTCCFVSVSVGLALWTLLEYVMHRFLFHFPEQRLPDSRLIRIFHFLVHAVHHLLPLDPLRLVVPPALFVALASGVYGVFSLLLPQWAIQAGCPGALLGYIAYDVIHYSTHHMAFLQRVSHIREMKRYHMRHHFRYPLLGFGVSSKIWDWVFGTLLP</sequence>
<comment type="subcellular location">
    <subcellularLocation>
        <location evidence="2">Endoplasmic reticulum membrane</location>
        <topology evidence="2">Multi-pass membrane protein</topology>
    </subcellularLocation>
</comment>
<evidence type="ECO:0000313" key="18">
    <source>
        <dbReference type="EMBL" id="CBZ51901.1"/>
    </source>
</evidence>
<keyword evidence="7" id="KW-0256">Endoplasmic reticulum</keyword>
<evidence type="ECO:0000256" key="13">
    <source>
        <dbReference type="ARBA" id="ARBA00023136"/>
    </source>
</evidence>
<dbReference type="VEuPathDB" id="ToxoDB:NCLIV_016930"/>
<evidence type="ECO:0000256" key="4">
    <source>
        <dbReference type="ARBA" id="ARBA00022516"/>
    </source>
</evidence>
<evidence type="ECO:0000259" key="17">
    <source>
        <dbReference type="PROSITE" id="PS50255"/>
    </source>
</evidence>
<protein>
    <submittedName>
        <fullName evidence="19">Cytochrome b5 family heme/steroid binding domain-containing protein</fullName>
    </submittedName>
</protein>
<comment type="similarity">
    <text evidence="3">Belongs to the sterol desaturase family. SCS7 subfamily.</text>
</comment>
<keyword evidence="10 16" id="KW-1133">Transmembrane helix</keyword>
<dbReference type="InParanoid" id="F0VDV8"/>
<evidence type="ECO:0000256" key="8">
    <source>
        <dbReference type="ARBA" id="ARBA00022832"/>
    </source>
</evidence>
<evidence type="ECO:0000256" key="6">
    <source>
        <dbReference type="ARBA" id="ARBA00022723"/>
    </source>
</evidence>
<keyword evidence="6" id="KW-0479">Metal-binding</keyword>
<dbReference type="PANTHER" id="PTHR12863">
    <property type="entry name" value="FATTY ACID HYDROXYLASE"/>
    <property type="match status" value="1"/>
</dbReference>
<dbReference type="eggNOG" id="KOG0539">
    <property type="taxonomic scope" value="Eukaryota"/>
</dbReference>
<keyword evidence="5 16" id="KW-0812">Transmembrane</keyword>
<feature type="region of interest" description="Disordered" evidence="15">
    <location>
        <begin position="197"/>
        <end position="219"/>
    </location>
</feature>
<dbReference type="InterPro" id="IPR001199">
    <property type="entry name" value="Cyt_B5-like_heme/steroid-bd"/>
</dbReference>
<dbReference type="InterPro" id="IPR036400">
    <property type="entry name" value="Cyt_B5-like_heme/steroid_sf"/>
</dbReference>